<dbReference type="Proteomes" id="UP000199071">
    <property type="component" value="Unassembled WGS sequence"/>
</dbReference>
<dbReference type="RefSeq" id="WP_210185674.1">
    <property type="nucleotide sequence ID" value="NZ_FMXQ01000015.1"/>
</dbReference>
<dbReference type="EMBL" id="FMXQ01000015">
    <property type="protein sequence ID" value="SDB58512.1"/>
    <property type="molecule type" value="Genomic_DNA"/>
</dbReference>
<organism evidence="1 2">
    <name type="scientific">Bauldia litoralis</name>
    <dbReference type="NCBI Taxonomy" id="665467"/>
    <lineage>
        <taxon>Bacteria</taxon>
        <taxon>Pseudomonadati</taxon>
        <taxon>Pseudomonadota</taxon>
        <taxon>Alphaproteobacteria</taxon>
        <taxon>Hyphomicrobiales</taxon>
        <taxon>Kaistiaceae</taxon>
        <taxon>Bauldia</taxon>
    </lineage>
</organism>
<dbReference type="InterPro" id="IPR011041">
    <property type="entry name" value="Quinoprot_gluc/sorb_DH_b-prop"/>
</dbReference>
<keyword evidence="2" id="KW-1185">Reference proteome</keyword>
<protein>
    <submittedName>
        <fullName evidence="1">Uncharacterized protein</fullName>
    </submittedName>
</protein>
<reference evidence="1 2" key="1">
    <citation type="submission" date="2016-10" db="EMBL/GenBank/DDBJ databases">
        <authorList>
            <person name="de Groot N.N."/>
        </authorList>
    </citation>
    <scope>NUCLEOTIDE SEQUENCE [LARGE SCALE GENOMIC DNA]</scope>
    <source>
        <strain evidence="1 2">ATCC 35022</strain>
    </source>
</reference>
<proteinExistence type="predicted"/>
<evidence type="ECO:0000313" key="1">
    <source>
        <dbReference type="EMBL" id="SDB58512.1"/>
    </source>
</evidence>
<evidence type="ECO:0000313" key="2">
    <source>
        <dbReference type="Proteomes" id="UP000199071"/>
    </source>
</evidence>
<dbReference type="AlphaFoldDB" id="A0A1G6EML1"/>
<accession>A0A1G6EML1</accession>
<name>A0A1G6EML1_9HYPH</name>
<feature type="non-terminal residue" evidence="1">
    <location>
        <position position="1"/>
    </location>
</feature>
<gene>
    <name evidence="1" type="ORF">SAMN02982931_04700</name>
</gene>
<sequence length="195" mass="21672">WETACRFEPGSIRHVHALHLDPCQTGRSWLCTGDMDDESRIYFSDDGYGTLQVFAEAGQLSRATDLIFTDDHLYWGVDSPLREPGIARKARNGGPIERLAHTPAPVYFGARNEANHFFFSTSVEPGPAVTSSHAEIVASTDGEHFASVASWRSDITPQQAQIHFPCGVAPEDLVVFYCRATLFWENSLVVARLYP</sequence>
<dbReference type="SUPFAM" id="SSF50952">
    <property type="entry name" value="Soluble quinoprotein glucose dehydrogenase"/>
    <property type="match status" value="1"/>
</dbReference>